<dbReference type="EMBL" id="CP106879">
    <property type="protein sequence ID" value="UYC82077.1"/>
    <property type="molecule type" value="Genomic_DNA"/>
</dbReference>
<dbReference type="InterPro" id="IPR050789">
    <property type="entry name" value="Diverse_Enzym_Activities"/>
</dbReference>
<dbReference type="RefSeq" id="WP_262137024.1">
    <property type="nucleotide sequence ID" value="NZ_CP106879.1"/>
</dbReference>
<dbReference type="PANTHER" id="PTHR43283:SF7">
    <property type="entry name" value="BETA-LACTAMASE-RELATED DOMAIN-CONTAINING PROTEIN"/>
    <property type="match status" value="1"/>
</dbReference>
<protein>
    <submittedName>
        <fullName evidence="2">Beta-lactamase family protein</fullName>
    </submittedName>
</protein>
<dbReference type="Pfam" id="PF00144">
    <property type="entry name" value="Beta-lactamase"/>
    <property type="match status" value="1"/>
</dbReference>
<dbReference type="KEGG" id="cpoi:OE229_06330"/>
<organism evidence="2 3">
    <name type="scientific">Curtobacterium poinsettiae</name>
    <dbReference type="NCBI Taxonomy" id="159612"/>
    <lineage>
        <taxon>Bacteria</taxon>
        <taxon>Bacillati</taxon>
        <taxon>Actinomycetota</taxon>
        <taxon>Actinomycetes</taxon>
        <taxon>Micrococcales</taxon>
        <taxon>Microbacteriaceae</taxon>
        <taxon>Curtobacterium</taxon>
    </lineage>
</organism>
<dbReference type="AlphaFoldDB" id="A0A9Q9PBA4"/>
<evidence type="ECO:0000313" key="3">
    <source>
        <dbReference type="Proteomes" id="UP001062223"/>
    </source>
</evidence>
<feature type="domain" description="Beta-lactamase-related" evidence="1">
    <location>
        <begin position="33"/>
        <end position="292"/>
    </location>
</feature>
<dbReference type="InterPro" id="IPR012338">
    <property type="entry name" value="Beta-lactam/transpept-like"/>
</dbReference>
<dbReference type="SUPFAM" id="SSF56601">
    <property type="entry name" value="beta-lactamase/transpeptidase-like"/>
    <property type="match status" value="1"/>
</dbReference>
<accession>A0A9Q9PBA4</accession>
<reference evidence="2" key="1">
    <citation type="submission" date="2022-09" db="EMBL/GenBank/DDBJ databases">
        <title>Taxonomy of Curtobacterium flaccumfaciens.</title>
        <authorList>
            <person name="Osdaghi E."/>
            <person name="Taghavi S.M."/>
            <person name="Hamidizade M."/>
            <person name="Abachi H."/>
            <person name="Fazliarab A."/>
            <person name="Baeyen S."/>
            <person name="Portier P."/>
            <person name="Van Vaerenbergh J."/>
            <person name="Jacques M.-A."/>
        </authorList>
    </citation>
    <scope>NUCLEOTIDE SEQUENCE</scope>
    <source>
        <strain evidence="2">AGQB46</strain>
    </source>
</reference>
<proteinExistence type="predicted"/>
<dbReference type="Proteomes" id="UP001062223">
    <property type="component" value="Chromosome"/>
</dbReference>
<name>A0A9Q9PBA4_9MICO</name>
<dbReference type="InterPro" id="IPR001466">
    <property type="entry name" value="Beta-lactam-related"/>
</dbReference>
<sequence length="314" mass="33758">MHTAATILDAVVRHIDSTGFAAHGIHVHTRTAAPGTDGTADDVAEHHWTPDVRREVHSAAKGVCVLATGIAADDGLVDLDEPIATSLVGSGLALGPGVDRVTLRHLLTMASGIDMPWSASELTDWPDLAAEFLRRPSRGRVFQYANASTYTAMRVLETRVGDVGAFVTERLFAPLGIQDVEWQRCPNGFVAGGEGLALRTEELARIGRLIRDRGVVDGQRIVGARWCDAMHTDWVEREGTGPGYERYAMAGWGGPGRLWRLHGAYGQMLLFDEPAANSDSGTGTVVTITADDHFGADALAAFVADELARQDPRR</sequence>
<dbReference type="Gene3D" id="3.40.710.10">
    <property type="entry name" value="DD-peptidase/beta-lactamase superfamily"/>
    <property type="match status" value="1"/>
</dbReference>
<gene>
    <name evidence="2" type="ORF">OE229_06330</name>
</gene>
<evidence type="ECO:0000259" key="1">
    <source>
        <dbReference type="Pfam" id="PF00144"/>
    </source>
</evidence>
<dbReference type="PANTHER" id="PTHR43283">
    <property type="entry name" value="BETA-LACTAMASE-RELATED"/>
    <property type="match status" value="1"/>
</dbReference>
<evidence type="ECO:0000313" key="2">
    <source>
        <dbReference type="EMBL" id="UYC82077.1"/>
    </source>
</evidence>